<reference evidence="8" key="1">
    <citation type="journal article" date="2023" name="Mol. Phylogenet. Evol.">
        <title>Genome-scale phylogeny and comparative genomics of the fungal order Sordariales.</title>
        <authorList>
            <person name="Hensen N."/>
            <person name="Bonometti L."/>
            <person name="Westerberg I."/>
            <person name="Brannstrom I.O."/>
            <person name="Guillou S."/>
            <person name="Cros-Aarteil S."/>
            <person name="Calhoun S."/>
            <person name="Haridas S."/>
            <person name="Kuo A."/>
            <person name="Mondo S."/>
            <person name="Pangilinan J."/>
            <person name="Riley R."/>
            <person name="LaButti K."/>
            <person name="Andreopoulos B."/>
            <person name="Lipzen A."/>
            <person name="Chen C."/>
            <person name="Yan M."/>
            <person name="Daum C."/>
            <person name="Ng V."/>
            <person name="Clum A."/>
            <person name="Steindorff A."/>
            <person name="Ohm R.A."/>
            <person name="Martin F."/>
            <person name="Silar P."/>
            <person name="Natvig D.O."/>
            <person name="Lalanne C."/>
            <person name="Gautier V."/>
            <person name="Ament-Velasquez S.L."/>
            <person name="Kruys A."/>
            <person name="Hutchinson M.I."/>
            <person name="Powell A.J."/>
            <person name="Barry K."/>
            <person name="Miller A.N."/>
            <person name="Grigoriev I.V."/>
            <person name="Debuchy R."/>
            <person name="Gladieux P."/>
            <person name="Hiltunen Thoren M."/>
            <person name="Johannesson H."/>
        </authorList>
    </citation>
    <scope>NUCLEOTIDE SEQUENCE</scope>
    <source>
        <strain evidence="8">CBS 958.72</strain>
    </source>
</reference>
<dbReference type="PANTHER" id="PTHR43791:SF14">
    <property type="entry name" value="MFS GENERAL SUBSTRATE TRANSPORTER"/>
    <property type="match status" value="1"/>
</dbReference>
<name>A0AAE0KBJ5_9PEZI</name>
<dbReference type="Gene3D" id="1.20.1250.20">
    <property type="entry name" value="MFS general substrate transporter like domains"/>
    <property type="match status" value="1"/>
</dbReference>
<evidence type="ECO:0000313" key="8">
    <source>
        <dbReference type="EMBL" id="KAK3373102.1"/>
    </source>
</evidence>
<evidence type="ECO:0000256" key="4">
    <source>
        <dbReference type="ARBA" id="ARBA00022989"/>
    </source>
</evidence>
<organism evidence="8 9">
    <name type="scientific">Lasiosphaeria ovina</name>
    <dbReference type="NCBI Taxonomy" id="92902"/>
    <lineage>
        <taxon>Eukaryota</taxon>
        <taxon>Fungi</taxon>
        <taxon>Dikarya</taxon>
        <taxon>Ascomycota</taxon>
        <taxon>Pezizomycotina</taxon>
        <taxon>Sordariomycetes</taxon>
        <taxon>Sordariomycetidae</taxon>
        <taxon>Sordariales</taxon>
        <taxon>Lasiosphaeriaceae</taxon>
        <taxon>Lasiosphaeria</taxon>
    </lineage>
</organism>
<dbReference type="EMBL" id="JAULSN010000004">
    <property type="protein sequence ID" value="KAK3373102.1"/>
    <property type="molecule type" value="Genomic_DNA"/>
</dbReference>
<feature type="transmembrane region" description="Helical" evidence="7">
    <location>
        <begin position="223"/>
        <end position="245"/>
    </location>
</feature>
<dbReference type="InterPro" id="IPR036259">
    <property type="entry name" value="MFS_trans_sf"/>
</dbReference>
<evidence type="ECO:0000313" key="9">
    <source>
        <dbReference type="Proteomes" id="UP001287356"/>
    </source>
</evidence>
<keyword evidence="9" id="KW-1185">Reference proteome</keyword>
<evidence type="ECO:0000256" key="6">
    <source>
        <dbReference type="SAM" id="MobiDB-lite"/>
    </source>
</evidence>
<feature type="transmembrane region" description="Helical" evidence="7">
    <location>
        <begin position="405"/>
        <end position="425"/>
    </location>
</feature>
<dbReference type="Pfam" id="PF07690">
    <property type="entry name" value="MFS_1"/>
    <property type="match status" value="1"/>
</dbReference>
<evidence type="ECO:0000256" key="1">
    <source>
        <dbReference type="ARBA" id="ARBA00004141"/>
    </source>
</evidence>
<feature type="compositionally biased region" description="Basic and acidic residues" evidence="6">
    <location>
        <begin position="953"/>
        <end position="962"/>
    </location>
</feature>
<feature type="region of interest" description="Disordered" evidence="6">
    <location>
        <begin position="16"/>
        <end position="44"/>
    </location>
</feature>
<dbReference type="AlphaFoldDB" id="A0AAE0KBJ5"/>
<dbReference type="GO" id="GO:0022857">
    <property type="term" value="F:transmembrane transporter activity"/>
    <property type="evidence" value="ECO:0007669"/>
    <property type="project" value="InterPro"/>
</dbReference>
<evidence type="ECO:0000256" key="3">
    <source>
        <dbReference type="ARBA" id="ARBA00022692"/>
    </source>
</evidence>
<keyword evidence="3 7" id="KW-0812">Transmembrane</keyword>
<gene>
    <name evidence="8" type="ORF">B0T24DRAFT_678577</name>
</gene>
<feature type="transmembrane region" description="Helical" evidence="7">
    <location>
        <begin position="497"/>
        <end position="518"/>
    </location>
</feature>
<comment type="subcellular location">
    <subcellularLocation>
        <location evidence="1">Membrane</location>
        <topology evidence="1">Multi-pass membrane protein</topology>
    </subcellularLocation>
</comment>
<feature type="compositionally biased region" description="Low complexity" evidence="6">
    <location>
        <begin position="22"/>
        <end position="35"/>
    </location>
</feature>
<dbReference type="GO" id="GO:0016020">
    <property type="term" value="C:membrane"/>
    <property type="evidence" value="ECO:0007669"/>
    <property type="project" value="UniProtKB-SubCell"/>
</dbReference>
<evidence type="ECO:0000256" key="5">
    <source>
        <dbReference type="ARBA" id="ARBA00023136"/>
    </source>
</evidence>
<evidence type="ECO:0000256" key="7">
    <source>
        <dbReference type="SAM" id="Phobius"/>
    </source>
</evidence>
<feature type="region of interest" description="Disordered" evidence="6">
    <location>
        <begin position="930"/>
        <end position="1010"/>
    </location>
</feature>
<feature type="transmembrane region" description="Helical" evidence="7">
    <location>
        <begin position="431"/>
        <end position="452"/>
    </location>
</feature>
<protein>
    <submittedName>
        <fullName evidence="8">Major facilitator superfamily domain-containing protein</fullName>
    </submittedName>
</protein>
<evidence type="ECO:0000256" key="2">
    <source>
        <dbReference type="ARBA" id="ARBA00022448"/>
    </source>
</evidence>
<keyword evidence="2" id="KW-0813">Transport</keyword>
<proteinExistence type="predicted"/>
<feature type="compositionally biased region" description="Acidic residues" evidence="6">
    <location>
        <begin position="935"/>
        <end position="949"/>
    </location>
</feature>
<dbReference type="PANTHER" id="PTHR43791">
    <property type="entry name" value="PERMEASE-RELATED"/>
    <property type="match status" value="1"/>
</dbReference>
<feature type="transmembrane region" description="Helical" evidence="7">
    <location>
        <begin position="193"/>
        <end position="211"/>
    </location>
</feature>
<dbReference type="InterPro" id="IPR011701">
    <property type="entry name" value="MFS"/>
</dbReference>
<keyword evidence="5 7" id="KW-0472">Membrane</keyword>
<dbReference type="Proteomes" id="UP001287356">
    <property type="component" value="Unassembled WGS sequence"/>
</dbReference>
<accession>A0AAE0KBJ5</accession>
<feature type="compositionally biased region" description="Acidic residues" evidence="6">
    <location>
        <begin position="978"/>
        <end position="999"/>
    </location>
</feature>
<feature type="transmembrane region" description="Helical" evidence="7">
    <location>
        <begin position="370"/>
        <end position="393"/>
    </location>
</feature>
<dbReference type="FunFam" id="1.20.1250.20:FF:000106">
    <property type="entry name" value="MFS transporter, putative"/>
    <property type="match status" value="1"/>
</dbReference>
<comment type="caution">
    <text evidence="8">The sequence shown here is derived from an EMBL/GenBank/DDBJ whole genome shotgun (WGS) entry which is preliminary data.</text>
</comment>
<reference evidence="8" key="2">
    <citation type="submission" date="2023-06" db="EMBL/GenBank/DDBJ databases">
        <authorList>
            <consortium name="Lawrence Berkeley National Laboratory"/>
            <person name="Haridas S."/>
            <person name="Hensen N."/>
            <person name="Bonometti L."/>
            <person name="Westerberg I."/>
            <person name="Brannstrom I.O."/>
            <person name="Guillou S."/>
            <person name="Cros-Aarteil S."/>
            <person name="Calhoun S."/>
            <person name="Kuo A."/>
            <person name="Mondo S."/>
            <person name="Pangilinan J."/>
            <person name="Riley R."/>
            <person name="Labutti K."/>
            <person name="Andreopoulos B."/>
            <person name="Lipzen A."/>
            <person name="Chen C."/>
            <person name="Yanf M."/>
            <person name="Daum C."/>
            <person name="Ng V."/>
            <person name="Clum A."/>
            <person name="Steindorff A."/>
            <person name="Ohm R."/>
            <person name="Martin F."/>
            <person name="Silar P."/>
            <person name="Natvig D."/>
            <person name="Lalanne C."/>
            <person name="Gautier V."/>
            <person name="Ament-Velasquez S.L."/>
            <person name="Kruys A."/>
            <person name="Hutchinson M.I."/>
            <person name="Powell A.J."/>
            <person name="Barry K."/>
            <person name="Miller A.N."/>
            <person name="Grigoriev I.V."/>
            <person name="Debuchy R."/>
            <person name="Gladieux P."/>
            <person name="Thoren M.H."/>
            <person name="Johannesson H."/>
        </authorList>
    </citation>
    <scope>NUCLEOTIDE SEQUENCE</scope>
    <source>
        <strain evidence="8">CBS 958.72</strain>
    </source>
</reference>
<sequence length="1010" mass="113329">MSDVLKPKESAAYEYAADTKEASPGASSPAAASRESLADGGYGSSDEHIFKDPVIADRWRGIYEKASYENRHRFDPNFTWTAEEERKLVRKIDLRIMLWAWIMFCALDLHRRNINRAISDNMLPEIGMNTNDFNYGQTIFLASFLSAELPSGLISKKVGADRWIPTIMVAWSIVAGSQAFLSNKAGFYAIKALLGLLMGGFIPDIVLWLTYFYKSNELPTRLAWFWTALSTVNIVGSLLAAGILQMRGVRGWGGWRWLFLIEGIVTLLIGIFSWGLMPPGPCQTRNWFRGKDGWFSDREESIMVNRLLRDDPSKGDMNNRQAVGPVRLWKALNDWEMWPLYLIGLTAYIPPVPPGTYLSYILRNLGFSVFHANLLAIPSQFLFAVNLIILTWISKKLGERSIVSSLSNIWILPWLAALVALPAAASPWVRYAMLTGLLSYPYCHAILVAWNARNSNTVRTRAVSAALYNMTVQSGNIIGANIYRDDDQPLYIRGNKILLGITCFNVVLFYFVKAFYIWRNKLRDQKWNAMTQQEREDYVLNTTDEGPKRMDLFRLLRSGRRDNPLDNPVSAVARLNLQPKPLQNPDKDILVGAVLALGPNLQLALHILLDLLPLEESRERLAEVLCPTLGQLQHSLEDTLASLRAIKDDVTQLHPKRLDETATPKHPSSPMLIPELDLTGELDARNSDVATIDDVELQIPEDVYVTEEVPQMVHSPDEGPEQPEQLGQAMERFPPLDQRVIRSPNADCICQQGRSDTTTNSHLAKELHAERRVNAAIQVAVDSLELAEGQLKIVKEVNRIHGGSFELLQQHFYDGYNRIIFRALQLESQEFGLPSQPAILDAVVPKDTAPRVPNQEGVRAAEPELRRTVSFGRSVTIPATLLDSASRNPVSSSPVLVRRNTVQGIVEEHARERPTRLAPKRRLSLAEELALAADESSDEEDDWEGEDLVESGGSERESRDSSADETDESDHGSTGQGEESDDSEDNSEEDDETEDDEDGKDAKKILNKRH</sequence>
<dbReference type="SUPFAM" id="SSF103473">
    <property type="entry name" value="MFS general substrate transporter"/>
    <property type="match status" value="1"/>
</dbReference>
<feature type="transmembrane region" description="Helical" evidence="7">
    <location>
        <begin position="257"/>
        <end position="277"/>
    </location>
</feature>
<keyword evidence="4 7" id="KW-1133">Transmembrane helix</keyword>